<sequence length="424" mass="46603">MAIRLHHSLRHAAWAVIVPLALYAIFLILAVNPFFQRHFVYAHKISSLLWSDLNNPGKWGFARNQVTPFQLGTADGETIYAWHILPLPTYLQNEDALSVGSPAFAQDVTQTESFKLLKEDPEAKVILNCGFIPLPVSGTSMIPNTSVHGGSPAHARPAQNAGHVAEVIRPATYHSLTATSNYHIITFDYRGYGHSTGSPDEAGLVEDGSAVVEWVMNVAGIPPERILLLGQSLGTAVASAVTERYVSRGVEFAGLVLVAGFSDLATMLAEYRIGGVFPVLAPLRSWPFLINLLQSLVVDTWRTDDRLASIVRNTKNRLRLSLVHAKNDADIPWTQDNKLFRAAVNEVVKIEGHEDFDAWKQTKTIRTSDDAFVTTWKSDPDVIVRQELFAVGGHNNIMTYAPLPLAIMRCFNSAGTGRSRGGEE</sequence>
<dbReference type="OrthoDB" id="446723at2759"/>
<organism evidence="3 4">
    <name type="scientific">Geosmithia morbida</name>
    <dbReference type="NCBI Taxonomy" id="1094350"/>
    <lineage>
        <taxon>Eukaryota</taxon>
        <taxon>Fungi</taxon>
        <taxon>Dikarya</taxon>
        <taxon>Ascomycota</taxon>
        <taxon>Pezizomycotina</taxon>
        <taxon>Sordariomycetes</taxon>
        <taxon>Hypocreomycetidae</taxon>
        <taxon>Hypocreales</taxon>
        <taxon>Bionectriaceae</taxon>
        <taxon>Geosmithia</taxon>
    </lineage>
</organism>
<accession>A0A9P4YYM4</accession>
<dbReference type="EMBL" id="JAANYQ010000003">
    <property type="protein sequence ID" value="KAF4124917.1"/>
    <property type="molecule type" value="Genomic_DNA"/>
</dbReference>
<dbReference type="Gene3D" id="3.40.50.1820">
    <property type="entry name" value="alpha/beta hydrolase"/>
    <property type="match status" value="1"/>
</dbReference>
<comment type="caution">
    <text evidence="3">The sequence shown here is derived from an EMBL/GenBank/DDBJ whole genome shotgun (WGS) entry which is preliminary data.</text>
</comment>
<keyword evidence="1" id="KW-0472">Membrane</keyword>
<protein>
    <submittedName>
        <fullName evidence="3">Abhydrolase domain-containing protein 12</fullName>
    </submittedName>
</protein>
<dbReference type="PANTHER" id="PTHR12277:SF81">
    <property type="entry name" value="PROTEIN ABHD13"/>
    <property type="match status" value="1"/>
</dbReference>
<proteinExistence type="predicted"/>
<dbReference type="InterPro" id="IPR000073">
    <property type="entry name" value="AB_hydrolase_1"/>
</dbReference>
<name>A0A9P4YYM4_9HYPO</name>
<dbReference type="InterPro" id="IPR029058">
    <property type="entry name" value="AB_hydrolase_fold"/>
</dbReference>
<evidence type="ECO:0000313" key="3">
    <source>
        <dbReference type="EMBL" id="KAF4124917.1"/>
    </source>
</evidence>
<keyword evidence="1" id="KW-1133">Transmembrane helix</keyword>
<dbReference type="AlphaFoldDB" id="A0A9P4YYM4"/>
<gene>
    <name evidence="3" type="ORF">GMORB2_3756</name>
</gene>
<evidence type="ECO:0000313" key="4">
    <source>
        <dbReference type="Proteomes" id="UP000749293"/>
    </source>
</evidence>
<keyword evidence="4" id="KW-1185">Reference proteome</keyword>
<feature type="domain" description="AB hydrolase-1" evidence="2">
    <location>
        <begin position="175"/>
        <end position="315"/>
    </location>
</feature>
<dbReference type="PANTHER" id="PTHR12277">
    <property type="entry name" value="ALPHA/BETA HYDROLASE DOMAIN-CONTAINING PROTEIN"/>
    <property type="match status" value="1"/>
</dbReference>
<dbReference type="Pfam" id="PF12697">
    <property type="entry name" value="Abhydrolase_6"/>
    <property type="match status" value="1"/>
</dbReference>
<evidence type="ECO:0000256" key="1">
    <source>
        <dbReference type="SAM" id="Phobius"/>
    </source>
</evidence>
<dbReference type="GeneID" id="55969984"/>
<evidence type="ECO:0000259" key="2">
    <source>
        <dbReference type="Pfam" id="PF12697"/>
    </source>
</evidence>
<dbReference type="Proteomes" id="UP000749293">
    <property type="component" value="Unassembled WGS sequence"/>
</dbReference>
<feature type="transmembrane region" description="Helical" evidence="1">
    <location>
        <begin position="12"/>
        <end position="35"/>
    </location>
</feature>
<keyword evidence="1" id="KW-0812">Transmembrane</keyword>
<dbReference type="SUPFAM" id="SSF53474">
    <property type="entry name" value="alpha/beta-Hydrolases"/>
    <property type="match status" value="1"/>
</dbReference>
<dbReference type="RefSeq" id="XP_035323569.1">
    <property type="nucleotide sequence ID" value="XM_035465732.1"/>
</dbReference>
<reference evidence="3" key="1">
    <citation type="submission" date="2020-03" db="EMBL/GenBank/DDBJ databases">
        <title>Site-based positive gene gene selection in Geosmithia morbida across the United States reveals a broad range of putative effectors and factors for local host and environmental adapation.</title>
        <authorList>
            <person name="Onufrak A."/>
            <person name="Murdoch R.W."/>
            <person name="Gazis R."/>
            <person name="Huff M."/>
            <person name="Staton M."/>
            <person name="Klingeman W."/>
            <person name="Hadziabdic D."/>
        </authorList>
    </citation>
    <scope>NUCLEOTIDE SEQUENCE</scope>
    <source>
        <strain evidence="3">1262</strain>
    </source>
</reference>